<dbReference type="EMBL" id="CP165734">
    <property type="protein sequence ID" value="XDV60978.1"/>
    <property type="molecule type" value="Genomic_DNA"/>
</dbReference>
<name>A0AB39XTA0_9BRAD</name>
<dbReference type="RefSeq" id="WP_369726322.1">
    <property type="nucleotide sequence ID" value="NZ_CP165734.1"/>
</dbReference>
<protein>
    <submittedName>
        <fullName evidence="1">CopG family transcriptional regulator</fullName>
    </submittedName>
</protein>
<dbReference type="AlphaFoldDB" id="A0AB39XTA0"/>
<organism evidence="1">
    <name type="scientific">Bradyrhizobium sp. LLZ17</name>
    <dbReference type="NCBI Taxonomy" id="3239388"/>
    <lineage>
        <taxon>Bacteria</taxon>
        <taxon>Pseudomonadati</taxon>
        <taxon>Pseudomonadota</taxon>
        <taxon>Alphaproteobacteria</taxon>
        <taxon>Hyphomicrobiales</taxon>
        <taxon>Nitrobacteraceae</taxon>
        <taxon>Bradyrhizobium</taxon>
    </lineage>
</organism>
<proteinExistence type="predicted"/>
<accession>A0AB39XTA0</accession>
<evidence type="ECO:0000313" key="1">
    <source>
        <dbReference type="EMBL" id="XDV60978.1"/>
    </source>
</evidence>
<reference evidence="1" key="1">
    <citation type="submission" date="2024-08" db="EMBL/GenBank/DDBJ databases">
        <authorList>
            <person name="Chaddad Z."/>
            <person name="Lamrabet M."/>
            <person name="Bouhnik O."/>
            <person name="Alami S."/>
            <person name="Wipf D."/>
            <person name="Courty P.E."/>
            <person name="Missbah El Idrissi M."/>
        </authorList>
    </citation>
    <scope>NUCLEOTIDE SEQUENCE</scope>
    <source>
        <strain evidence="1">LLZ17</strain>
    </source>
</reference>
<gene>
    <name evidence="1" type="ORF">AB8Z38_17960</name>
</gene>
<sequence>MVKKIQLSVYLDPQTFRTLDVFAERRGQPKSLVAEAAIASFLSPDDSDRREAAVAKRLDRIARLLERLERNDSITLETLALFIRFWLTSVPALPEQSSPAARAKGAERYDRFVEALGRRLSSGSTVLKEVSFDLNAGIPEVSRSTVGAGGSCC</sequence>